<keyword evidence="10" id="KW-1185">Reference proteome</keyword>
<evidence type="ECO:0000256" key="1">
    <source>
        <dbReference type="ARBA" id="ARBA00007905"/>
    </source>
</evidence>
<evidence type="ECO:0000256" key="5">
    <source>
        <dbReference type="PIRSR" id="PIRSR000097-3"/>
    </source>
</evidence>
<gene>
    <name evidence="8" type="ORF">I592_03603</name>
    <name evidence="7" type="ORF">UKC_00758</name>
</gene>
<proteinExistence type="inferred from homology"/>
<dbReference type="InterPro" id="IPR023210">
    <property type="entry name" value="NADP_OxRdtase_dom"/>
</dbReference>
<dbReference type="GO" id="GO:0016616">
    <property type="term" value="F:oxidoreductase activity, acting on the CH-OH group of donors, NAD or NADP as acceptor"/>
    <property type="evidence" value="ECO:0007669"/>
    <property type="project" value="UniProtKB-ARBA"/>
</dbReference>
<dbReference type="OrthoDB" id="9804790at2"/>
<organism evidence="7 9">
    <name type="scientific">Enterococcus gilvus ATCC BAA-350</name>
    <dbReference type="NCBI Taxonomy" id="1158614"/>
    <lineage>
        <taxon>Bacteria</taxon>
        <taxon>Bacillati</taxon>
        <taxon>Bacillota</taxon>
        <taxon>Bacilli</taxon>
        <taxon>Lactobacillales</taxon>
        <taxon>Enterococcaceae</taxon>
        <taxon>Enterococcus</taxon>
    </lineage>
</organism>
<dbReference type="PROSITE" id="PS00798">
    <property type="entry name" value="ALDOKETO_REDUCTASE_1"/>
    <property type="match status" value="1"/>
</dbReference>
<protein>
    <recommendedName>
        <fullName evidence="6">NADP-dependent oxidoreductase domain-containing protein</fullName>
    </recommendedName>
</protein>
<feature type="domain" description="NADP-dependent oxidoreductase" evidence="6">
    <location>
        <begin position="16"/>
        <end position="266"/>
    </location>
</feature>
<reference evidence="7 9" key="1">
    <citation type="submission" date="2013-02" db="EMBL/GenBank/DDBJ databases">
        <title>The Genome Sequence of Enterococcus gilvus ATCC BAA-350.</title>
        <authorList>
            <consortium name="The Broad Institute Genome Sequencing Platform"/>
            <consortium name="The Broad Institute Genome Sequencing Center for Infectious Disease"/>
            <person name="Earl A.M."/>
            <person name="Gilmore M.S."/>
            <person name="Lebreton F."/>
            <person name="Walker B."/>
            <person name="Young S.K."/>
            <person name="Zeng Q."/>
            <person name="Gargeya S."/>
            <person name="Fitzgerald M."/>
            <person name="Haas B."/>
            <person name="Abouelleil A."/>
            <person name="Alvarado L."/>
            <person name="Arachchi H.M."/>
            <person name="Berlin A.M."/>
            <person name="Chapman S.B."/>
            <person name="Dewar J."/>
            <person name="Goldberg J."/>
            <person name="Griggs A."/>
            <person name="Gujja S."/>
            <person name="Hansen M."/>
            <person name="Howarth C."/>
            <person name="Imamovic A."/>
            <person name="Larimer J."/>
            <person name="McCowan C."/>
            <person name="Murphy C."/>
            <person name="Neiman D."/>
            <person name="Pearson M."/>
            <person name="Priest M."/>
            <person name="Roberts A."/>
            <person name="Saif S."/>
            <person name="Shea T."/>
            <person name="Sisk P."/>
            <person name="Sykes S."/>
            <person name="Wortman J."/>
            <person name="Nusbaum C."/>
            <person name="Birren B."/>
        </authorList>
    </citation>
    <scope>NUCLEOTIDE SEQUENCE [LARGE SCALE GENOMIC DNA]</scope>
    <source>
        <strain evidence="7 9">ATCC BAA-350</strain>
    </source>
</reference>
<reference evidence="8 10" key="2">
    <citation type="submission" date="2013-03" db="EMBL/GenBank/DDBJ databases">
        <title>The Genome Sequence of Enterococcus gilvus ATCC BAA-350 (PacBio/Illumina hybrid assembly).</title>
        <authorList>
            <consortium name="The Broad Institute Genomics Platform"/>
            <consortium name="The Broad Institute Genome Sequencing Center for Infectious Disease"/>
            <person name="Earl A."/>
            <person name="Russ C."/>
            <person name="Gilmore M."/>
            <person name="Surin D."/>
            <person name="Walker B."/>
            <person name="Young S."/>
            <person name="Zeng Q."/>
            <person name="Gargeya S."/>
            <person name="Fitzgerald M."/>
            <person name="Haas B."/>
            <person name="Abouelleil A."/>
            <person name="Allen A.W."/>
            <person name="Alvarado L."/>
            <person name="Arachchi H.M."/>
            <person name="Berlin A.M."/>
            <person name="Chapman S.B."/>
            <person name="Gainer-Dewar J."/>
            <person name="Goldberg J."/>
            <person name="Griggs A."/>
            <person name="Gujja S."/>
            <person name="Hansen M."/>
            <person name="Howarth C."/>
            <person name="Imamovic A."/>
            <person name="Ireland A."/>
            <person name="Larimer J."/>
            <person name="McCowan C."/>
            <person name="Murphy C."/>
            <person name="Pearson M."/>
            <person name="Poon T.W."/>
            <person name="Priest M."/>
            <person name="Roberts A."/>
            <person name="Saif S."/>
            <person name="Shea T."/>
            <person name="Sisk P."/>
            <person name="Sykes S."/>
            <person name="Wortman J."/>
            <person name="Nusbaum C."/>
            <person name="Birren B."/>
        </authorList>
    </citation>
    <scope>NUCLEOTIDE SEQUENCE [LARGE SCALE GENOMIC DNA]</scope>
    <source>
        <strain evidence="8 10">ATCC BAA-350</strain>
    </source>
</reference>
<dbReference type="eggNOG" id="COG0656">
    <property type="taxonomic scope" value="Bacteria"/>
</dbReference>
<dbReference type="PANTHER" id="PTHR43827:SF13">
    <property type="entry name" value="ALDO_KETO REDUCTASE FAMILY PROTEIN"/>
    <property type="match status" value="1"/>
</dbReference>
<dbReference type="PATRIC" id="fig|1158614.3.peg.785"/>
<keyword evidence="2" id="KW-0560">Oxidoreductase</keyword>
<dbReference type="SUPFAM" id="SSF51430">
    <property type="entry name" value="NAD(P)-linked oxidoreductase"/>
    <property type="match status" value="1"/>
</dbReference>
<evidence type="ECO:0000256" key="3">
    <source>
        <dbReference type="PIRSR" id="PIRSR000097-1"/>
    </source>
</evidence>
<dbReference type="PRINTS" id="PR00069">
    <property type="entry name" value="ALDKETRDTASE"/>
</dbReference>
<name>R2XTC8_9ENTE</name>
<evidence type="ECO:0000313" key="9">
    <source>
        <dbReference type="Proteomes" id="UP000013750"/>
    </source>
</evidence>
<evidence type="ECO:0000259" key="6">
    <source>
        <dbReference type="Pfam" id="PF00248"/>
    </source>
</evidence>
<dbReference type="CDD" id="cd19071">
    <property type="entry name" value="AKR_AKR1-5-like"/>
    <property type="match status" value="1"/>
</dbReference>
<dbReference type="PIRSF" id="PIRSF000097">
    <property type="entry name" value="AKR"/>
    <property type="match status" value="1"/>
</dbReference>
<evidence type="ECO:0000313" key="7">
    <source>
        <dbReference type="EMBL" id="EOI57783.1"/>
    </source>
</evidence>
<dbReference type="EMBL" id="ASWH01000002">
    <property type="protein sequence ID" value="EOW79463.1"/>
    <property type="molecule type" value="Genomic_DNA"/>
</dbReference>
<feature type="active site" description="Proton donor" evidence="3">
    <location>
        <position position="50"/>
    </location>
</feature>
<accession>R2XTC8</accession>
<evidence type="ECO:0000256" key="4">
    <source>
        <dbReference type="PIRSR" id="PIRSR000097-2"/>
    </source>
</evidence>
<dbReference type="HOGENOM" id="CLU_023205_0_1_9"/>
<dbReference type="Proteomes" id="UP000014160">
    <property type="component" value="Unassembled WGS sequence"/>
</dbReference>
<dbReference type="FunFam" id="3.20.20.100:FF:000002">
    <property type="entry name" value="2,5-diketo-D-gluconic acid reductase A"/>
    <property type="match status" value="1"/>
</dbReference>
<dbReference type="Gene3D" id="3.20.20.100">
    <property type="entry name" value="NADP-dependent oxidoreductase domain"/>
    <property type="match status" value="1"/>
</dbReference>
<comment type="similarity">
    <text evidence="1">Belongs to the aldo/keto reductase family.</text>
</comment>
<dbReference type="EMBL" id="AJDQ01000004">
    <property type="protein sequence ID" value="EOI57783.1"/>
    <property type="molecule type" value="Genomic_DNA"/>
</dbReference>
<sequence>MLKETYTLTNGVEIPKIGYGTWKIANDQATEKVLEAIEAGYRHIDTAQAYGNEAGVGAAIKKTTVPREELFLTTKLAAEIKEYDGAVKAIDDSLKKLGVDVIDLMIIHSPKPWAEFHGEEHYFEGNLAAWRALEEAYQAGKLRAIGVSNFEIVDLENLLKHSKTKPAVNQLLAHIGQTPFDVIEFSQKQEILVEAYSPIAHGAMLKSKTITALADKYKVSIPQLAIRYCLQLGLLPLPKTENPAHMKNNAEVDFEISDEDMEKLARVTSDFDYGKNNDMPVFRRVLG</sequence>
<dbReference type="InterPro" id="IPR036812">
    <property type="entry name" value="NAD(P)_OxRdtase_dom_sf"/>
</dbReference>
<dbReference type="InterPro" id="IPR020471">
    <property type="entry name" value="AKR"/>
</dbReference>
<feature type="binding site" evidence="4">
    <location>
        <position position="108"/>
    </location>
    <ligand>
        <name>substrate</name>
    </ligand>
</feature>
<evidence type="ECO:0000256" key="2">
    <source>
        <dbReference type="ARBA" id="ARBA00023002"/>
    </source>
</evidence>
<comment type="caution">
    <text evidence="7">The sequence shown here is derived from an EMBL/GenBank/DDBJ whole genome shotgun (WGS) entry which is preliminary data.</text>
</comment>
<dbReference type="PANTHER" id="PTHR43827">
    <property type="entry name" value="2,5-DIKETO-D-GLUCONIC ACID REDUCTASE"/>
    <property type="match status" value="1"/>
</dbReference>
<dbReference type="AlphaFoldDB" id="R2XTC8"/>
<dbReference type="Proteomes" id="UP000013750">
    <property type="component" value="Unassembled WGS sequence"/>
</dbReference>
<feature type="site" description="Lowers pKa of active site Tyr" evidence="5">
    <location>
        <position position="75"/>
    </location>
</feature>
<evidence type="ECO:0000313" key="10">
    <source>
        <dbReference type="Proteomes" id="UP000014160"/>
    </source>
</evidence>
<dbReference type="Pfam" id="PF00248">
    <property type="entry name" value="Aldo_ket_red"/>
    <property type="match status" value="1"/>
</dbReference>
<dbReference type="InterPro" id="IPR018170">
    <property type="entry name" value="Aldo/ket_reductase_CS"/>
</dbReference>
<evidence type="ECO:0000313" key="8">
    <source>
        <dbReference type="EMBL" id="EOW79463.1"/>
    </source>
</evidence>
<dbReference type="RefSeq" id="WP_010779207.1">
    <property type="nucleotide sequence ID" value="NZ_ASWH01000002.1"/>
</dbReference>